<protein>
    <submittedName>
        <fullName evidence="3">ZM domain-containing protein</fullName>
    </submittedName>
</protein>
<feature type="compositionally biased region" description="Polar residues" evidence="1">
    <location>
        <begin position="71"/>
        <end position="104"/>
    </location>
</feature>
<dbReference type="AlphaFoldDB" id="A0A0N5BZU0"/>
<dbReference type="Proteomes" id="UP000046392">
    <property type="component" value="Unplaced"/>
</dbReference>
<dbReference type="STRING" id="174720.A0A0N5BZU0"/>
<sequence>MYLKKDKKNFDGYQYQNSGYIADNYQQNGGQQYLNNHTDSRIYEVDDSFNDINSLLHSHNNNSFYDKSQYLHPNNNKTSYYKTPKFSQTQENHQHSLPYSDNSLNSSYYETPYLNSQHQQPQNISSSFYSSNHQYNPKQLFNNEDYQSPNNTNYSYLHHQTIASPVSERIPLSTSVDTSCLDDLLINSDMSKSSSQWKSSFNGIREKYSNGYFNDSYNDGKHYSSTSYSLPRRNDTPNYLMKSNSYHTISSPRKVDENKGLLQAAVERRIYESPEISSSLPNHVRRPGTDMGTFWLNTIRKSPVKQVLTASERLEKLQEPAHVNSYHGGNEKVIKRTFISNTLPIKRSDNHSVASRKAIFSSPTSNDVMSSRTSSLNHKIISTPHIDISDLEDAVAQLTTKNERHINNFDSNSSSKILPSSLSAGLHRFPTGEEYNHHYNHHQNNIITNTNNNTNNKSYTTNKYLSVLHSPSPDSGTDNSQSCPTDLPHPKPKHNLREQIINASIQSTPFVNEKQISPSRMIFPITNTGQVANKISTYEKKHSSPTPPNLLQLASQLNGNGMYPSNIDETSRSTSSSPCRSPVALSPKSSVFRTKPIIQFGVNSYSSSSSNSSSTSPCTVNYQISTPSINGFQNNNVTKSYITNTYNNYYKNQEPSSIYNIYHQVSFYNRNIFKNKNKKRKTIFDIIGFNIKL</sequence>
<keyword evidence="2" id="KW-1185">Reference proteome</keyword>
<evidence type="ECO:0000313" key="2">
    <source>
        <dbReference type="Proteomes" id="UP000046392"/>
    </source>
</evidence>
<dbReference type="WBParaSite" id="SPAL_0001128000.1">
    <property type="protein sequence ID" value="SPAL_0001128000.1"/>
    <property type="gene ID" value="SPAL_0001128000"/>
</dbReference>
<organism evidence="2 3">
    <name type="scientific">Strongyloides papillosus</name>
    <name type="common">Intestinal threadworm</name>
    <dbReference type="NCBI Taxonomy" id="174720"/>
    <lineage>
        <taxon>Eukaryota</taxon>
        <taxon>Metazoa</taxon>
        <taxon>Ecdysozoa</taxon>
        <taxon>Nematoda</taxon>
        <taxon>Chromadorea</taxon>
        <taxon>Rhabditida</taxon>
        <taxon>Tylenchina</taxon>
        <taxon>Panagrolaimomorpha</taxon>
        <taxon>Strongyloidoidea</taxon>
        <taxon>Strongyloididae</taxon>
        <taxon>Strongyloides</taxon>
    </lineage>
</organism>
<name>A0A0N5BZU0_STREA</name>
<evidence type="ECO:0000313" key="3">
    <source>
        <dbReference type="WBParaSite" id="SPAL_0001128000.1"/>
    </source>
</evidence>
<evidence type="ECO:0000256" key="1">
    <source>
        <dbReference type="SAM" id="MobiDB-lite"/>
    </source>
</evidence>
<proteinExistence type="predicted"/>
<feature type="compositionally biased region" description="Polar residues" evidence="1">
    <location>
        <begin position="472"/>
        <end position="484"/>
    </location>
</feature>
<feature type="region of interest" description="Disordered" evidence="1">
    <location>
        <begin position="65"/>
        <end position="104"/>
    </location>
</feature>
<reference evidence="3" key="1">
    <citation type="submission" date="2017-02" db="UniProtKB">
        <authorList>
            <consortium name="WormBaseParasite"/>
        </authorList>
    </citation>
    <scope>IDENTIFICATION</scope>
</reference>
<feature type="region of interest" description="Disordered" evidence="1">
    <location>
        <begin position="466"/>
        <end position="492"/>
    </location>
</feature>
<accession>A0A0N5BZU0</accession>